<evidence type="ECO:0000313" key="4">
    <source>
        <dbReference type="Proteomes" id="UP000015101"/>
    </source>
</evidence>
<dbReference type="RefSeq" id="XP_009019816.1">
    <property type="nucleotide sequence ID" value="XM_009021568.1"/>
</dbReference>
<accession>T1ERS2</accession>
<dbReference type="EnsemblMetazoa" id="HelroT161675">
    <property type="protein sequence ID" value="HelroP161675"/>
    <property type="gene ID" value="HelroG161675"/>
</dbReference>
<dbReference type="AlphaFoldDB" id="T1ERS2"/>
<dbReference type="KEGG" id="hro:HELRODRAFT_161675"/>
<dbReference type="CTD" id="20199272"/>
<dbReference type="EMBL" id="AMQM01000879">
    <property type="status" value="NOT_ANNOTATED_CDS"/>
    <property type="molecule type" value="Genomic_DNA"/>
</dbReference>
<dbReference type="HOGENOM" id="CLU_1442547_0_0_1"/>
<dbReference type="GeneID" id="20199272"/>
<dbReference type="InParanoid" id="T1ERS2"/>
<reference evidence="2 4" key="2">
    <citation type="journal article" date="2013" name="Nature">
        <title>Insights into bilaterian evolution from three spiralian genomes.</title>
        <authorList>
            <person name="Simakov O."/>
            <person name="Marletaz F."/>
            <person name="Cho S.J."/>
            <person name="Edsinger-Gonzales E."/>
            <person name="Havlak P."/>
            <person name="Hellsten U."/>
            <person name="Kuo D.H."/>
            <person name="Larsson T."/>
            <person name="Lv J."/>
            <person name="Arendt D."/>
            <person name="Savage R."/>
            <person name="Osoegawa K."/>
            <person name="de Jong P."/>
            <person name="Grimwood J."/>
            <person name="Chapman J.A."/>
            <person name="Shapiro H."/>
            <person name="Aerts A."/>
            <person name="Otillar R.P."/>
            <person name="Terry A.Y."/>
            <person name="Boore J.L."/>
            <person name="Grigoriev I.V."/>
            <person name="Lindberg D.R."/>
            <person name="Seaver E.C."/>
            <person name="Weisblat D.A."/>
            <person name="Putnam N.H."/>
            <person name="Rokhsar D.S."/>
        </authorList>
    </citation>
    <scope>NUCLEOTIDE SEQUENCE</scope>
</reference>
<gene>
    <name evidence="3" type="primary">20199272</name>
    <name evidence="2" type="ORF">HELRODRAFT_161675</name>
</gene>
<reference evidence="3" key="3">
    <citation type="submission" date="2015-06" db="UniProtKB">
        <authorList>
            <consortium name="EnsemblMetazoa"/>
        </authorList>
    </citation>
    <scope>IDENTIFICATION</scope>
</reference>
<protein>
    <recommendedName>
        <fullName evidence="5">DUF4200 domain-containing protein</fullName>
    </recommendedName>
</protein>
<dbReference type="Proteomes" id="UP000015101">
    <property type="component" value="Unassembled WGS sequence"/>
</dbReference>
<keyword evidence="4" id="KW-1185">Reference proteome</keyword>
<organism evidence="3 4">
    <name type="scientific">Helobdella robusta</name>
    <name type="common">Californian leech</name>
    <dbReference type="NCBI Taxonomy" id="6412"/>
    <lineage>
        <taxon>Eukaryota</taxon>
        <taxon>Metazoa</taxon>
        <taxon>Spiralia</taxon>
        <taxon>Lophotrochozoa</taxon>
        <taxon>Annelida</taxon>
        <taxon>Clitellata</taxon>
        <taxon>Hirudinea</taxon>
        <taxon>Rhynchobdellida</taxon>
        <taxon>Glossiphoniidae</taxon>
        <taxon>Helobdella</taxon>
    </lineage>
</organism>
<feature type="region of interest" description="Disordered" evidence="1">
    <location>
        <begin position="1"/>
        <end position="32"/>
    </location>
</feature>
<feature type="compositionally biased region" description="Polar residues" evidence="1">
    <location>
        <begin position="10"/>
        <end position="32"/>
    </location>
</feature>
<evidence type="ECO:0008006" key="5">
    <source>
        <dbReference type="Google" id="ProtNLM"/>
    </source>
</evidence>
<evidence type="ECO:0000256" key="1">
    <source>
        <dbReference type="SAM" id="MobiDB-lite"/>
    </source>
</evidence>
<sequence length="188" mass="21839">MSKKKITETDWVTRSSSTQRTTDVIEQRSNSSGTNNRNLFAFDMQQIIQMFAEMMAYTDRLTEKNFAKLKAYEDHLVEKQLTKMRKHFCERKADADRREEEQSTEMTAKTNQWIAESREMRAELRAANEITQSTFDFLFVIEDTDERSAQIDGLQLIYTLFPPSNLNSVLHNLSLCLSSIIAWSDSVS</sequence>
<name>T1ERS2_HELRO</name>
<reference evidence="4" key="1">
    <citation type="submission" date="2012-12" db="EMBL/GenBank/DDBJ databases">
        <authorList>
            <person name="Hellsten U."/>
            <person name="Grimwood J."/>
            <person name="Chapman J.A."/>
            <person name="Shapiro H."/>
            <person name="Aerts A."/>
            <person name="Otillar R.P."/>
            <person name="Terry A.Y."/>
            <person name="Boore J.L."/>
            <person name="Simakov O."/>
            <person name="Marletaz F."/>
            <person name="Cho S.-J."/>
            <person name="Edsinger-Gonzales E."/>
            <person name="Havlak P."/>
            <person name="Kuo D.-H."/>
            <person name="Larsson T."/>
            <person name="Lv J."/>
            <person name="Arendt D."/>
            <person name="Savage R."/>
            <person name="Osoegawa K."/>
            <person name="de Jong P."/>
            <person name="Lindberg D.R."/>
            <person name="Seaver E.C."/>
            <person name="Weisblat D.A."/>
            <person name="Putnam N.H."/>
            <person name="Grigoriev I.V."/>
            <person name="Rokhsar D.S."/>
        </authorList>
    </citation>
    <scope>NUCLEOTIDE SEQUENCE</scope>
</reference>
<evidence type="ECO:0000313" key="3">
    <source>
        <dbReference type="EnsemblMetazoa" id="HelroP161675"/>
    </source>
</evidence>
<evidence type="ECO:0000313" key="2">
    <source>
        <dbReference type="EMBL" id="ESO02408.1"/>
    </source>
</evidence>
<dbReference type="EMBL" id="KB096742">
    <property type="protein sequence ID" value="ESO02408.1"/>
    <property type="molecule type" value="Genomic_DNA"/>
</dbReference>
<proteinExistence type="predicted"/>